<dbReference type="SUPFAM" id="SSF52833">
    <property type="entry name" value="Thioredoxin-like"/>
    <property type="match status" value="1"/>
</dbReference>
<keyword evidence="2" id="KW-0201">Cytochrome c-type biogenesis</keyword>
<evidence type="ECO:0000313" key="7">
    <source>
        <dbReference type="EMBL" id="MBO8451321.1"/>
    </source>
</evidence>
<gene>
    <name evidence="7" type="ORF">IAC06_00345</name>
</gene>
<evidence type="ECO:0000256" key="2">
    <source>
        <dbReference type="ARBA" id="ARBA00022748"/>
    </source>
</evidence>
<dbReference type="CDD" id="cd02966">
    <property type="entry name" value="TlpA_like_family"/>
    <property type="match status" value="1"/>
</dbReference>
<feature type="chain" id="PRO_5039280931" evidence="5">
    <location>
        <begin position="19"/>
        <end position="397"/>
    </location>
</feature>
<evidence type="ECO:0000256" key="3">
    <source>
        <dbReference type="ARBA" id="ARBA00023157"/>
    </source>
</evidence>
<dbReference type="Proteomes" id="UP000823661">
    <property type="component" value="Unassembled WGS sequence"/>
</dbReference>
<organism evidence="7 8">
    <name type="scientific">Candidatus Cryptobacteroides intestinavium</name>
    <dbReference type="NCBI Taxonomy" id="2840766"/>
    <lineage>
        <taxon>Bacteria</taxon>
        <taxon>Pseudomonadati</taxon>
        <taxon>Bacteroidota</taxon>
        <taxon>Bacteroidia</taxon>
        <taxon>Bacteroidales</taxon>
        <taxon>Candidatus Cryptobacteroides</taxon>
    </lineage>
</organism>
<evidence type="ECO:0000256" key="1">
    <source>
        <dbReference type="ARBA" id="ARBA00004196"/>
    </source>
</evidence>
<dbReference type="PROSITE" id="PS51257">
    <property type="entry name" value="PROKAR_LIPOPROTEIN"/>
    <property type="match status" value="1"/>
</dbReference>
<dbReference type="PROSITE" id="PS51352">
    <property type="entry name" value="THIOREDOXIN_2"/>
    <property type="match status" value="1"/>
</dbReference>
<dbReference type="EMBL" id="JADIMI010000006">
    <property type="protein sequence ID" value="MBO8451321.1"/>
    <property type="molecule type" value="Genomic_DNA"/>
</dbReference>
<feature type="signal peptide" evidence="5">
    <location>
        <begin position="1"/>
        <end position="18"/>
    </location>
</feature>
<sequence>MKPVSFFCLMAVLLTLSAAGCTGNSAPGDNEFIIEGYVKNIADSSTITLFANYGNVGKSIAVDTITDGRFMFRDTVSCLKKYSIMGGKGFPSVSLEVWVAPGERIRIRGNDNLVETWTVKSGLPYQRYEDEYRKAGFPERALVLENRVLMNDVASEMRAAVGNDQTALRRAREKMDSIFKVNAPLDSIVDIRKLDYLAEAPVNEIWMEKYGSYVRILQYDPDNFMADRIRSLYSRLSEDDLQTETGRMIYEYMHLPERVGVGDEMVDGDLYDTDGNLRHLSEFNGRYILLDFWSQGCGPCIASFPEMEEVIAAYGDRLEVVGISSDRKDIWLKYLSENKVGGNQWNELRMGNTGLAAAYGVTGIPHYVMISPDGRILDIWAGYASNYLKSKVKALVK</sequence>
<keyword evidence="4" id="KW-0676">Redox-active center</keyword>
<dbReference type="PANTHER" id="PTHR42852">
    <property type="entry name" value="THIOL:DISULFIDE INTERCHANGE PROTEIN DSBE"/>
    <property type="match status" value="1"/>
</dbReference>
<keyword evidence="3" id="KW-1015">Disulfide bond</keyword>
<evidence type="ECO:0000259" key="6">
    <source>
        <dbReference type="PROSITE" id="PS51352"/>
    </source>
</evidence>
<accession>A0A9D9HH53</accession>
<reference evidence="7" key="1">
    <citation type="submission" date="2020-10" db="EMBL/GenBank/DDBJ databases">
        <authorList>
            <person name="Gilroy R."/>
        </authorList>
    </citation>
    <scope>NUCLEOTIDE SEQUENCE</scope>
    <source>
        <strain evidence="7">B1-20833</strain>
    </source>
</reference>
<dbReference type="AlphaFoldDB" id="A0A9D9HH53"/>
<keyword evidence="5" id="KW-0732">Signal</keyword>
<dbReference type="InterPro" id="IPR013766">
    <property type="entry name" value="Thioredoxin_domain"/>
</dbReference>
<comment type="subcellular location">
    <subcellularLocation>
        <location evidence="1">Cell envelope</location>
    </subcellularLocation>
</comment>
<dbReference type="Gene3D" id="3.40.30.10">
    <property type="entry name" value="Glutaredoxin"/>
    <property type="match status" value="1"/>
</dbReference>
<dbReference type="Pfam" id="PF13905">
    <property type="entry name" value="Thioredoxin_8"/>
    <property type="match status" value="1"/>
</dbReference>
<dbReference type="InterPro" id="IPR012336">
    <property type="entry name" value="Thioredoxin-like_fold"/>
</dbReference>
<protein>
    <submittedName>
        <fullName evidence="7">TlpA family protein disulfide reductase</fullName>
    </submittedName>
</protein>
<dbReference type="GO" id="GO:0030313">
    <property type="term" value="C:cell envelope"/>
    <property type="evidence" value="ECO:0007669"/>
    <property type="project" value="UniProtKB-SubCell"/>
</dbReference>
<feature type="domain" description="Thioredoxin" evidence="6">
    <location>
        <begin position="259"/>
        <end position="397"/>
    </location>
</feature>
<name>A0A9D9HH53_9BACT</name>
<proteinExistence type="predicted"/>
<evidence type="ECO:0000313" key="8">
    <source>
        <dbReference type="Proteomes" id="UP000823661"/>
    </source>
</evidence>
<dbReference type="PANTHER" id="PTHR42852:SF6">
    <property type="entry name" value="THIOL:DISULFIDE INTERCHANGE PROTEIN DSBE"/>
    <property type="match status" value="1"/>
</dbReference>
<dbReference type="InterPro" id="IPR036249">
    <property type="entry name" value="Thioredoxin-like_sf"/>
</dbReference>
<dbReference type="InterPro" id="IPR050553">
    <property type="entry name" value="Thioredoxin_ResA/DsbE_sf"/>
</dbReference>
<dbReference type="GO" id="GO:0017004">
    <property type="term" value="P:cytochrome complex assembly"/>
    <property type="evidence" value="ECO:0007669"/>
    <property type="project" value="UniProtKB-KW"/>
</dbReference>
<reference evidence="7" key="2">
    <citation type="journal article" date="2021" name="PeerJ">
        <title>Extensive microbial diversity within the chicken gut microbiome revealed by metagenomics and culture.</title>
        <authorList>
            <person name="Gilroy R."/>
            <person name="Ravi A."/>
            <person name="Getino M."/>
            <person name="Pursley I."/>
            <person name="Horton D.L."/>
            <person name="Alikhan N.F."/>
            <person name="Baker D."/>
            <person name="Gharbi K."/>
            <person name="Hall N."/>
            <person name="Watson M."/>
            <person name="Adriaenssens E.M."/>
            <person name="Foster-Nyarko E."/>
            <person name="Jarju S."/>
            <person name="Secka A."/>
            <person name="Antonio M."/>
            <person name="Oren A."/>
            <person name="Chaudhuri R.R."/>
            <person name="La Ragione R."/>
            <person name="Hildebrand F."/>
            <person name="Pallen M.J."/>
        </authorList>
    </citation>
    <scope>NUCLEOTIDE SEQUENCE</scope>
    <source>
        <strain evidence="7">B1-20833</strain>
    </source>
</reference>
<comment type="caution">
    <text evidence="7">The sequence shown here is derived from an EMBL/GenBank/DDBJ whole genome shotgun (WGS) entry which is preliminary data.</text>
</comment>
<evidence type="ECO:0000256" key="5">
    <source>
        <dbReference type="SAM" id="SignalP"/>
    </source>
</evidence>
<evidence type="ECO:0000256" key="4">
    <source>
        <dbReference type="ARBA" id="ARBA00023284"/>
    </source>
</evidence>